<keyword evidence="1" id="KW-0472">Membrane</keyword>
<keyword evidence="1" id="KW-0812">Transmembrane</keyword>
<evidence type="ECO:0000256" key="1">
    <source>
        <dbReference type="SAM" id="Phobius"/>
    </source>
</evidence>
<protein>
    <submittedName>
        <fullName evidence="2">Uncharacterized protein</fullName>
    </submittedName>
</protein>
<evidence type="ECO:0000313" key="3">
    <source>
        <dbReference type="Proteomes" id="UP000824782"/>
    </source>
</evidence>
<accession>A0AAV7B0U0</accession>
<keyword evidence="3" id="KW-1185">Reference proteome</keyword>
<organism evidence="2 3">
    <name type="scientific">Engystomops pustulosus</name>
    <name type="common">Tungara frog</name>
    <name type="synonym">Physalaemus pustulosus</name>
    <dbReference type="NCBI Taxonomy" id="76066"/>
    <lineage>
        <taxon>Eukaryota</taxon>
        <taxon>Metazoa</taxon>
        <taxon>Chordata</taxon>
        <taxon>Craniata</taxon>
        <taxon>Vertebrata</taxon>
        <taxon>Euteleostomi</taxon>
        <taxon>Amphibia</taxon>
        <taxon>Batrachia</taxon>
        <taxon>Anura</taxon>
        <taxon>Neobatrachia</taxon>
        <taxon>Hyloidea</taxon>
        <taxon>Leptodactylidae</taxon>
        <taxon>Leiuperinae</taxon>
        <taxon>Engystomops</taxon>
    </lineage>
</organism>
<keyword evidence="1" id="KW-1133">Transmembrane helix</keyword>
<proteinExistence type="predicted"/>
<gene>
    <name evidence="2" type="ORF">GDO81_013610</name>
</gene>
<dbReference type="Proteomes" id="UP000824782">
    <property type="component" value="Unassembled WGS sequence"/>
</dbReference>
<comment type="caution">
    <text evidence="2">The sequence shown here is derived from an EMBL/GenBank/DDBJ whole genome shotgun (WGS) entry which is preliminary data.</text>
</comment>
<sequence>MRSISADVAINYFPDEENKYTMRITLVLYMVLYYFLKIKKIIIVYCIKVKQKSVTLQICSQYGSAFHYTWRLYFMTACSWIMGPRLL</sequence>
<evidence type="ECO:0000313" key="2">
    <source>
        <dbReference type="EMBL" id="KAG8567414.1"/>
    </source>
</evidence>
<dbReference type="AlphaFoldDB" id="A0AAV7B0U0"/>
<feature type="transmembrane region" description="Helical" evidence="1">
    <location>
        <begin position="20"/>
        <end position="36"/>
    </location>
</feature>
<name>A0AAV7B0U0_ENGPU</name>
<dbReference type="EMBL" id="WNYA01000006">
    <property type="protein sequence ID" value="KAG8567414.1"/>
    <property type="molecule type" value="Genomic_DNA"/>
</dbReference>
<reference evidence="2" key="1">
    <citation type="thesis" date="2020" institute="ProQuest LLC" country="789 East Eisenhower Parkway, Ann Arbor, MI, USA">
        <title>Comparative Genomics and Chromosome Evolution.</title>
        <authorList>
            <person name="Mudd A.B."/>
        </authorList>
    </citation>
    <scope>NUCLEOTIDE SEQUENCE</scope>
    <source>
        <strain evidence="2">237g6f4</strain>
        <tissue evidence="2">Blood</tissue>
    </source>
</reference>